<keyword evidence="2" id="KW-1185">Reference proteome</keyword>
<proteinExistence type="predicted"/>
<sequence>MNVRFEALQSEAGKKLLQRSGRAPDDIFKRRAR</sequence>
<gene>
    <name evidence="1" type="ORF">CASFOL_034403</name>
</gene>
<organism evidence="1 2">
    <name type="scientific">Castilleja foliolosa</name>
    <dbReference type="NCBI Taxonomy" id="1961234"/>
    <lineage>
        <taxon>Eukaryota</taxon>
        <taxon>Viridiplantae</taxon>
        <taxon>Streptophyta</taxon>
        <taxon>Embryophyta</taxon>
        <taxon>Tracheophyta</taxon>
        <taxon>Spermatophyta</taxon>
        <taxon>Magnoliopsida</taxon>
        <taxon>eudicotyledons</taxon>
        <taxon>Gunneridae</taxon>
        <taxon>Pentapetalae</taxon>
        <taxon>asterids</taxon>
        <taxon>lamiids</taxon>
        <taxon>Lamiales</taxon>
        <taxon>Orobanchaceae</taxon>
        <taxon>Pedicularideae</taxon>
        <taxon>Castillejinae</taxon>
        <taxon>Castilleja</taxon>
    </lineage>
</organism>
<protein>
    <submittedName>
        <fullName evidence="1">Uncharacterized protein</fullName>
    </submittedName>
</protein>
<dbReference type="Proteomes" id="UP001632038">
    <property type="component" value="Unassembled WGS sequence"/>
</dbReference>
<reference evidence="2" key="1">
    <citation type="journal article" date="2024" name="IScience">
        <title>Strigolactones Initiate the Formation of Haustorium-like Structures in Castilleja.</title>
        <authorList>
            <person name="Buerger M."/>
            <person name="Peterson D."/>
            <person name="Chory J."/>
        </authorList>
    </citation>
    <scope>NUCLEOTIDE SEQUENCE [LARGE SCALE GENOMIC DNA]</scope>
</reference>
<name>A0ABD3BW84_9LAMI</name>
<comment type="caution">
    <text evidence="1">The sequence shown here is derived from an EMBL/GenBank/DDBJ whole genome shotgun (WGS) entry which is preliminary data.</text>
</comment>
<accession>A0ABD3BW84</accession>
<dbReference type="EMBL" id="JAVIJP010000063">
    <property type="protein sequence ID" value="KAL3621743.1"/>
    <property type="molecule type" value="Genomic_DNA"/>
</dbReference>
<evidence type="ECO:0000313" key="2">
    <source>
        <dbReference type="Proteomes" id="UP001632038"/>
    </source>
</evidence>
<dbReference type="AlphaFoldDB" id="A0ABD3BW84"/>
<evidence type="ECO:0000313" key="1">
    <source>
        <dbReference type="EMBL" id="KAL3621743.1"/>
    </source>
</evidence>